<dbReference type="Proteomes" id="UP000287033">
    <property type="component" value="Unassembled WGS sequence"/>
</dbReference>
<organism evidence="5 6">
    <name type="scientific">Chiloscyllium punctatum</name>
    <name type="common">Brownbanded bambooshark</name>
    <name type="synonym">Hemiscyllium punctatum</name>
    <dbReference type="NCBI Taxonomy" id="137246"/>
    <lineage>
        <taxon>Eukaryota</taxon>
        <taxon>Metazoa</taxon>
        <taxon>Chordata</taxon>
        <taxon>Craniata</taxon>
        <taxon>Vertebrata</taxon>
        <taxon>Chondrichthyes</taxon>
        <taxon>Elasmobranchii</taxon>
        <taxon>Galeomorphii</taxon>
        <taxon>Galeoidea</taxon>
        <taxon>Orectolobiformes</taxon>
        <taxon>Hemiscylliidae</taxon>
        <taxon>Chiloscyllium</taxon>
    </lineage>
</organism>
<gene>
    <name evidence="5" type="ORF">chiPu_0007027</name>
</gene>
<dbReference type="InterPro" id="IPR049270">
    <property type="entry name" value="CFAP58_CC"/>
</dbReference>
<feature type="coiled-coil region" evidence="2">
    <location>
        <begin position="531"/>
        <end position="629"/>
    </location>
</feature>
<dbReference type="AlphaFoldDB" id="A0A401SDW3"/>
<feature type="coiled-coil region" evidence="2">
    <location>
        <begin position="138"/>
        <end position="270"/>
    </location>
</feature>
<keyword evidence="6" id="KW-1185">Reference proteome</keyword>
<feature type="coiled-coil region" evidence="2">
    <location>
        <begin position="354"/>
        <end position="418"/>
    </location>
</feature>
<evidence type="ECO:0000259" key="4">
    <source>
        <dbReference type="Pfam" id="PF21771"/>
    </source>
</evidence>
<dbReference type="STRING" id="137246.A0A401SDW3"/>
<dbReference type="OrthoDB" id="10262929at2759"/>
<feature type="coiled-coil region" evidence="2">
    <location>
        <begin position="45"/>
        <end position="103"/>
    </location>
</feature>
<feature type="region of interest" description="Disordered" evidence="3">
    <location>
        <begin position="763"/>
        <end position="806"/>
    </location>
</feature>
<dbReference type="GO" id="GO:0005856">
    <property type="term" value="C:cytoskeleton"/>
    <property type="evidence" value="ECO:0007669"/>
    <property type="project" value="TreeGrafter"/>
</dbReference>
<evidence type="ECO:0000256" key="2">
    <source>
        <dbReference type="SAM" id="Coils"/>
    </source>
</evidence>
<sequence length="814" mass="95547">MTYRFPSLLFSAGKIAGTQIGHLKSKYILLHEALRRTQESEVKLLQDAKLFTAELEHQRQELEKADQFPDSYDTEVNKLRQQLLHCQNELNQTEERISRQKHRTVYLQEELEMFKKDFERLPKAADFERKTKALREGCIELSREITQRKREIKTTKEELESKIEEVKNMQQELEKKQENEEHLKLDLVQLHTVPVQLAKDIQKLNRKRNNLEKAKAEIDAQYNKLLVSVQQIENKCRMVEDEKLEVMKELDEKRALLDSKEQEHNQLVKTVELGKENESTLMGQRASLDLHLRYIQTEKKILSDTVVVKQREKDRELRKAKKKEKQLKSSVDALAYAEFSYEKIKAQVESFPIGGAFLERRNELENEVKSLKRKLADQTIKNERNKYVNLIQSAAQISAEMREKIKILQNEMEILRTTTLLKDSQLQKYKLKHSNSHVIRDSLRRAICKIDQVLRELGEKREGQKIKIVKLSSLINQAEEEMIQLRKKYENVVQVRNERGIHLIEREEEVCIFYEKLSIQDSLISNGDVELHSMEDEIRFLNILLKEENRQIEKVRKDVPSKHEMESNLITLQKELALYQDKVQSLEKTLVDPSCENRSRLLGGDDPSFEELSKRIEEMDLKLVRKEEQLLEKDLITDQVTRLSERINAKAINGKQDTLTLAKKVNEMQGKVKDVTRKMMAVVSELSMQQANAMQLQQDVKDKQQFLELCCQRMEQGMAPSEEFESEWLKLVDKENRHKREMEMKNKETEEEEKHLLPGGVFTTAEPRPNAYIPDGDSGLPIPRPYGKMVPFKPSEPSAHMRHYRKPVIKPIEI</sequence>
<evidence type="ECO:0000313" key="5">
    <source>
        <dbReference type="EMBL" id="GCC28596.1"/>
    </source>
</evidence>
<feature type="domain" description="Cilia- and flagella-associated protein 58 central coiled coil" evidence="4">
    <location>
        <begin position="360"/>
        <end position="550"/>
    </location>
</feature>
<comment type="caution">
    <text evidence="5">The sequence shown here is derived from an EMBL/GenBank/DDBJ whole genome shotgun (WGS) entry which is preliminary data.</text>
</comment>
<dbReference type="Pfam" id="PF21771">
    <property type="entry name" value="CFAP58_CC"/>
    <property type="match status" value="1"/>
</dbReference>
<keyword evidence="1 2" id="KW-0175">Coiled coil</keyword>
<name>A0A401SDW3_CHIPU</name>
<reference evidence="5 6" key="1">
    <citation type="journal article" date="2018" name="Nat. Ecol. Evol.">
        <title>Shark genomes provide insights into elasmobranch evolution and the origin of vertebrates.</title>
        <authorList>
            <person name="Hara Y"/>
            <person name="Yamaguchi K"/>
            <person name="Onimaru K"/>
            <person name="Kadota M"/>
            <person name="Koyanagi M"/>
            <person name="Keeley SD"/>
            <person name="Tatsumi K"/>
            <person name="Tanaka K"/>
            <person name="Motone F"/>
            <person name="Kageyama Y"/>
            <person name="Nozu R"/>
            <person name="Adachi N"/>
            <person name="Nishimura O"/>
            <person name="Nakagawa R"/>
            <person name="Tanegashima C"/>
            <person name="Kiyatake I"/>
            <person name="Matsumoto R"/>
            <person name="Murakumo K"/>
            <person name="Nishida K"/>
            <person name="Terakita A"/>
            <person name="Kuratani S"/>
            <person name="Sato K"/>
            <person name="Hyodo S Kuraku.S."/>
        </authorList>
    </citation>
    <scope>NUCLEOTIDE SEQUENCE [LARGE SCALE GENOMIC DNA]</scope>
</reference>
<protein>
    <recommendedName>
        <fullName evidence="4">Cilia- and flagella-associated protein 58 central coiled coil domain-containing protein</fullName>
    </recommendedName>
</protein>
<evidence type="ECO:0000256" key="1">
    <source>
        <dbReference type="ARBA" id="ARBA00023054"/>
    </source>
</evidence>
<feature type="coiled-coil region" evidence="2">
    <location>
        <begin position="461"/>
        <end position="495"/>
    </location>
</feature>
<accession>A0A401SDW3</accession>
<dbReference type="PANTHER" id="PTHR32083">
    <property type="entry name" value="CILIA AND FLAGELLA-ASSOCIATED PROTEIN 58-RELATED"/>
    <property type="match status" value="1"/>
</dbReference>
<evidence type="ECO:0000256" key="3">
    <source>
        <dbReference type="SAM" id="MobiDB-lite"/>
    </source>
</evidence>
<proteinExistence type="predicted"/>
<evidence type="ECO:0000313" key="6">
    <source>
        <dbReference type="Proteomes" id="UP000287033"/>
    </source>
</evidence>
<dbReference type="PANTHER" id="PTHR32083:SF34">
    <property type="entry name" value="COILED-COIL DOMAIN-CONTAINING PROTEIN 146"/>
    <property type="match status" value="1"/>
</dbReference>
<dbReference type="OMA" id="PRPNAYV"/>
<dbReference type="EMBL" id="BEZZ01000213">
    <property type="protein sequence ID" value="GCC28596.1"/>
    <property type="molecule type" value="Genomic_DNA"/>
</dbReference>